<dbReference type="AlphaFoldDB" id="A0A1Y1RYD6"/>
<dbReference type="InterPro" id="IPR002545">
    <property type="entry name" value="CheW-lke_dom"/>
</dbReference>
<sequence>MSGPQSTINTLTRQYLTFHLEKELYAVDVRNVREVLEVPRITKIPRMPEFMKGVINLRGSVVPVIDLRLKLELPSAEQTESTSIIILEVLHKGQELQVGAFVDSVDEVVEIDEASIEPAPKFSTQINADFINGIGKMDEEFVIILNTFKVFSETELGILSAANDEAVPAEQ</sequence>
<dbReference type="CDD" id="cd00732">
    <property type="entry name" value="CheW"/>
    <property type="match status" value="1"/>
</dbReference>
<dbReference type="GO" id="GO:0005829">
    <property type="term" value="C:cytosol"/>
    <property type="evidence" value="ECO:0007669"/>
    <property type="project" value="TreeGrafter"/>
</dbReference>
<reference evidence="2 3" key="1">
    <citation type="submission" date="2017-03" db="EMBL/GenBank/DDBJ databases">
        <title>Draft Genome sequence of Marispirochaeta sp. strain JC444.</title>
        <authorList>
            <person name="Shivani Y."/>
            <person name="Subhash Y."/>
            <person name="Sasikala C."/>
            <person name="Ramana C."/>
        </authorList>
    </citation>
    <scope>NUCLEOTIDE SEQUENCE [LARGE SCALE GENOMIC DNA]</scope>
    <source>
        <strain evidence="2 3">JC444</strain>
    </source>
</reference>
<organism evidence="2 3">
    <name type="scientific">Marispirochaeta aestuarii</name>
    <dbReference type="NCBI Taxonomy" id="1963862"/>
    <lineage>
        <taxon>Bacteria</taxon>
        <taxon>Pseudomonadati</taxon>
        <taxon>Spirochaetota</taxon>
        <taxon>Spirochaetia</taxon>
        <taxon>Spirochaetales</taxon>
        <taxon>Spirochaetaceae</taxon>
        <taxon>Marispirochaeta</taxon>
    </lineage>
</organism>
<dbReference type="SMART" id="SM00260">
    <property type="entry name" value="CheW"/>
    <property type="match status" value="1"/>
</dbReference>
<dbReference type="PANTHER" id="PTHR22617">
    <property type="entry name" value="CHEMOTAXIS SENSOR HISTIDINE KINASE-RELATED"/>
    <property type="match status" value="1"/>
</dbReference>
<dbReference type="Proteomes" id="UP000192343">
    <property type="component" value="Unassembled WGS sequence"/>
</dbReference>
<dbReference type="OrthoDB" id="9794382at2"/>
<gene>
    <name evidence="2" type="ORF">B4O97_08060</name>
</gene>
<dbReference type="RefSeq" id="WP_083049849.1">
    <property type="nucleotide sequence ID" value="NZ_CAXXQO010000003.1"/>
</dbReference>
<dbReference type="PROSITE" id="PS50851">
    <property type="entry name" value="CHEW"/>
    <property type="match status" value="1"/>
</dbReference>
<dbReference type="GO" id="GO:0006935">
    <property type="term" value="P:chemotaxis"/>
    <property type="evidence" value="ECO:0007669"/>
    <property type="project" value="InterPro"/>
</dbReference>
<proteinExistence type="predicted"/>
<dbReference type="InterPro" id="IPR036061">
    <property type="entry name" value="CheW-like_dom_sf"/>
</dbReference>
<dbReference type="SUPFAM" id="SSF50341">
    <property type="entry name" value="CheW-like"/>
    <property type="match status" value="1"/>
</dbReference>
<dbReference type="Gene3D" id="2.30.30.40">
    <property type="entry name" value="SH3 Domains"/>
    <property type="match status" value="1"/>
</dbReference>
<dbReference type="EMBL" id="MWQY01000008">
    <property type="protein sequence ID" value="ORC35589.1"/>
    <property type="molecule type" value="Genomic_DNA"/>
</dbReference>
<keyword evidence="3" id="KW-1185">Reference proteome</keyword>
<accession>A0A1Y1RYD6</accession>
<dbReference type="InterPro" id="IPR039315">
    <property type="entry name" value="CheW"/>
</dbReference>
<dbReference type="STRING" id="1963862.B4O97_08060"/>
<dbReference type="GO" id="GO:0007165">
    <property type="term" value="P:signal transduction"/>
    <property type="evidence" value="ECO:0007669"/>
    <property type="project" value="InterPro"/>
</dbReference>
<dbReference type="Gene3D" id="2.40.50.180">
    <property type="entry name" value="CheA-289, Domain 4"/>
    <property type="match status" value="1"/>
</dbReference>
<dbReference type="PANTHER" id="PTHR22617:SF41">
    <property type="entry name" value="CHEMOTAXIS SIGNAL TRANSDUCTION SYSTEM ADAPTOR PROTEIN CHEW"/>
    <property type="match status" value="1"/>
</dbReference>
<protein>
    <submittedName>
        <fullName evidence="2">Chemotaxis protein CheW</fullName>
    </submittedName>
</protein>
<evidence type="ECO:0000313" key="3">
    <source>
        <dbReference type="Proteomes" id="UP000192343"/>
    </source>
</evidence>
<evidence type="ECO:0000313" key="2">
    <source>
        <dbReference type="EMBL" id="ORC35589.1"/>
    </source>
</evidence>
<comment type="caution">
    <text evidence="2">The sequence shown here is derived from an EMBL/GenBank/DDBJ whole genome shotgun (WGS) entry which is preliminary data.</text>
</comment>
<evidence type="ECO:0000259" key="1">
    <source>
        <dbReference type="PROSITE" id="PS50851"/>
    </source>
</evidence>
<feature type="domain" description="CheW-like" evidence="1">
    <location>
        <begin position="12"/>
        <end position="156"/>
    </location>
</feature>
<dbReference type="Pfam" id="PF01584">
    <property type="entry name" value="CheW"/>
    <property type="match status" value="1"/>
</dbReference>
<name>A0A1Y1RYD6_9SPIO</name>